<gene>
    <name evidence="10" type="ORF">HDIA_4808</name>
</gene>
<feature type="transmembrane region" description="Helical" evidence="9">
    <location>
        <begin position="312"/>
        <end position="342"/>
    </location>
</feature>
<dbReference type="InterPro" id="IPR018584">
    <property type="entry name" value="GT87"/>
</dbReference>
<evidence type="ECO:0000256" key="3">
    <source>
        <dbReference type="ARBA" id="ARBA00022679"/>
    </source>
</evidence>
<dbReference type="GO" id="GO:0005886">
    <property type="term" value="C:plasma membrane"/>
    <property type="evidence" value="ECO:0007669"/>
    <property type="project" value="UniProtKB-SubCell"/>
</dbReference>
<feature type="compositionally biased region" description="Basic and acidic residues" evidence="8">
    <location>
        <begin position="394"/>
        <end position="404"/>
    </location>
</feature>
<evidence type="ECO:0000256" key="2">
    <source>
        <dbReference type="ARBA" id="ARBA00022475"/>
    </source>
</evidence>
<dbReference type="EMBL" id="LT960614">
    <property type="protein sequence ID" value="SON58349.1"/>
    <property type="molecule type" value="Genomic_DNA"/>
</dbReference>
<feature type="transmembrane region" description="Helical" evidence="9">
    <location>
        <begin position="103"/>
        <end position="132"/>
    </location>
</feature>
<evidence type="ECO:0000256" key="5">
    <source>
        <dbReference type="ARBA" id="ARBA00022989"/>
    </source>
</evidence>
<feature type="transmembrane region" description="Helical" evidence="9">
    <location>
        <begin position="12"/>
        <end position="33"/>
    </location>
</feature>
<keyword evidence="5 9" id="KW-1133">Transmembrane helix</keyword>
<proteinExistence type="inferred from homology"/>
<dbReference type="GO" id="GO:0016758">
    <property type="term" value="F:hexosyltransferase activity"/>
    <property type="evidence" value="ECO:0007669"/>
    <property type="project" value="InterPro"/>
</dbReference>
<feature type="transmembrane region" description="Helical" evidence="9">
    <location>
        <begin position="144"/>
        <end position="170"/>
    </location>
</feature>
<protein>
    <recommendedName>
        <fullName evidence="12">DUF2029 domain-containing protein</fullName>
    </recommendedName>
</protein>
<keyword evidence="11" id="KW-1185">Reference proteome</keyword>
<feature type="transmembrane region" description="Helical" evidence="9">
    <location>
        <begin position="182"/>
        <end position="207"/>
    </location>
</feature>
<accession>A0A2C9DDW1</accession>
<evidence type="ECO:0000256" key="4">
    <source>
        <dbReference type="ARBA" id="ARBA00022692"/>
    </source>
</evidence>
<dbReference type="RefSeq" id="WP_099558560.1">
    <property type="nucleotide sequence ID" value="NZ_LT960614.1"/>
</dbReference>
<evidence type="ECO:0008006" key="12">
    <source>
        <dbReference type="Google" id="ProtNLM"/>
    </source>
</evidence>
<feature type="transmembrane region" description="Helical" evidence="9">
    <location>
        <begin position="362"/>
        <end position="385"/>
    </location>
</feature>
<feature type="transmembrane region" description="Helical" evidence="9">
    <location>
        <begin position="282"/>
        <end position="300"/>
    </location>
</feature>
<sequence length="414" mass="44983">MTKPQPDLMASPLRPWAIAFLLLATLLTFAWYFGQAWHLDEEGLSTFSGKVPYWDFSNLWGGARLALSGHVDALFDLDRYHAMMTDLLQAPANDQEWSYPPSILLLGAPFALLPIWLAYALWTGLTIAALALSLTAFSLSRTALLLAIASPAVALNAALGQNGALMAALLIGGLSLADRRPIIAGILIGLMCIKPHLAMLVPFAMIASGNWRSVFAAALTVLAVVAASLLAFGVDAWVQFMSFTRPLMVAILEAPYGQSYQINGTSVFLLARSLGASVPLSYGAQIVSALFAIVLTVRLWHSPCADPRPRIAATAVLTILATPYEWSYDLVLLAGPLAWLIADRPTHRWIVVLAWTWPLLTFFVTFITSSPLAPLILWPVAALCYQMTRDEQRASGEESRRMTEGRTMSALSPS</sequence>
<organism evidence="10 11">
    <name type="scientific">Hartmannibacter diazotrophicus</name>
    <dbReference type="NCBI Taxonomy" id="1482074"/>
    <lineage>
        <taxon>Bacteria</taxon>
        <taxon>Pseudomonadati</taxon>
        <taxon>Pseudomonadota</taxon>
        <taxon>Alphaproteobacteria</taxon>
        <taxon>Hyphomicrobiales</taxon>
        <taxon>Pleomorphomonadaceae</taxon>
        <taxon>Hartmannibacter</taxon>
    </lineage>
</organism>
<evidence type="ECO:0000313" key="10">
    <source>
        <dbReference type="EMBL" id="SON58349.1"/>
    </source>
</evidence>
<evidence type="ECO:0000313" key="11">
    <source>
        <dbReference type="Proteomes" id="UP000223606"/>
    </source>
</evidence>
<keyword evidence="3" id="KW-0808">Transferase</keyword>
<keyword evidence="4 9" id="KW-0812">Transmembrane</keyword>
<evidence type="ECO:0000256" key="8">
    <source>
        <dbReference type="SAM" id="MobiDB-lite"/>
    </source>
</evidence>
<name>A0A2C9DDW1_9HYPH</name>
<evidence type="ECO:0000256" key="7">
    <source>
        <dbReference type="ARBA" id="ARBA00024033"/>
    </source>
</evidence>
<dbReference type="Proteomes" id="UP000223606">
    <property type="component" value="Chromosome 1"/>
</dbReference>
<comment type="similarity">
    <text evidence="7">Belongs to the glycosyltransferase 87 family.</text>
</comment>
<comment type="subcellular location">
    <subcellularLocation>
        <location evidence="1">Cell membrane</location>
        <topology evidence="1">Multi-pass membrane protein</topology>
    </subcellularLocation>
</comment>
<dbReference type="AlphaFoldDB" id="A0A2C9DDW1"/>
<keyword evidence="2" id="KW-1003">Cell membrane</keyword>
<dbReference type="OrthoDB" id="7679563at2"/>
<keyword evidence="6 9" id="KW-0472">Membrane</keyword>
<feature type="transmembrane region" description="Helical" evidence="9">
    <location>
        <begin position="214"/>
        <end position="238"/>
    </location>
</feature>
<evidence type="ECO:0000256" key="9">
    <source>
        <dbReference type="SAM" id="Phobius"/>
    </source>
</evidence>
<feature type="region of interest" description="Disordered" evidence="8">
    <location>
        <begin position="394"/>
        <end position="414"/>
    </location>
</feature>
<evidence type="ECO:0000256" key="6">
    <source>
        <dbReference type="ARBA" id="ARBA00023136"/>
    </source>
</evidence>
<evidence type="ECO:0000256" key="1">
    <source>
        <dbReference type="ARBA" id="ARBA00004651"/>
    </source>
</evidence>
<dbReference type="Pfam" id="PF09594">
    <property type="entry name" value="GT87"/>
    <property type="match status" value="1"/>
</dbReference>
<dbReference type="KEGG" id="hdi:HDIA_4808"/>
<reference evidence="11" key="1">
    <citation type="submission" date="2017-09" db="EMBL/GenBank/DDBJ databases">
        <title>Genome sequence of Nannocystis excedens DSM 71.</title>
        <authorList>
            <person name="Blom J."/>
        </authorList>
    </citation>
    <scope>NUCLEOTIDE SEQUENCE [LARGE SCALE GENOMIC DNA]</scope>
    <source>
        <strain evidence="11">type strain: E19</strain>
    </source>
</reference>